<accession>A0A0A1TML9</accession>
<feature type="domain" description="Xylanolytic transcriptional activator regulatory" evidence="4">
    <location>
        <begin position="241"/>
        <end position="328"/>
    </location>
</feature>
<dbReference type="EMBL" id="CDHN01000004">
    <property type="protein sequence ID" value="CEJ92465.1"/>
    <property type="molecule type" value="Genomic_DNA"/>
</dbReference>
<comment type="subcellular location">
    <subcellularLocation>
        <location evidence="1">Nucleus</location>
    </subcellularLocation>
</comment>
<sequence>MTKKVAPNTSNSDPSPTWSNVTTPGERRSPAPIAAQPFLLTEATFSSPAYSASLLHSENELHNSRVNALCRVLRQLCDEPSRQRLKTMVENYFQRSKATTSPKTLLIPAMHSIDVMMEKVSYENQEADLVKLSNEIIALTSQPIEIDQLTTPQAFIEMFAGDVVRLEYLGDLFAIAAWSERLDLDDAEGRKAMLENMLWCSGTCLTICRAVTKLNDLLIWLGHTHYMLVATVKGHAYEESWKALGDLISDVIVFGMHDDKLIVKDTPFFIQQWRRKIFHSIYSKDKFLATVFDRPPRLLKRYSGVILPLDLPDEDILQNDEDVAKTRVTPEGWNLAGVRSGSSWVRVRSHIAEMLELVHEHRYRAVTDENLARLKKASERNWKTWGTIPGTLRYDPTCWVENSDSQECFMLTNVYLTFLHCDFLIWRTLSKHAPESQMQLLQTSSHILSLVQELGSFRRRGISFHVRFAHVMLWDGLSPAIALAQAAQTIARKGSAAVNLPAGLDRARLVRLLSVFVSELESITGPNEPNFDMCERAGVAISRTLDELLNAPPTITTPNTYTEPAPIPDPGPIVLMPDFMTPDGLHGDVWEGLDMSTWAGMFDWTTMYEQDTPWAIS</sequence>
<name>A0A0A1TML9_9HYPO</name>
<evidence type="ECO:0000259" key="4">
    <source>
        <dbReference type="Pfam" id="PF04082"/>
    </source>
</evidence>
<dbReference type="OrthoDB" id="4898680at2759"/>
<dbReference type="GO" id="GO:0006351">
    <property type="term" value="P:DNA-templated transcription"/>
    <property type="evidence" value="ECO:0007669"/>
    <property type="project" value="InterPro"/>
</dbReference>
<evidence type="ECO:0000256" key="2">
    <source>
        <dbReference type="ARBA" id="ARBA00023242"/>
    </source>
</evidence>
<feature type="region of interest" description="Disordered" evidence="3">
    <location>
        <begin position="1"/>
        <end position="30"/>
    </location>
</feature>
<dbReference type="AlphaFoldDB" id="A0A0A1TML9"/>
<reference evidence="5 6" key="1">
    <citation type="journal article" date="2015" name="Genome Announc.">
        <title>Draft Genome Sequence and Gene Annotation of the Entomopathogenic Fungus Verticillium hemipterigenum.</title>
        <authorList>
            <person name="Horn F."/>
            <person name="Habel A."/>
            <person name="Scharf D.H."/>
            <person name="Dworschak J."/>
            <person name="Brakhage A.A."/>
            <person name="Guthke R."/>
            <person name="Hertweck C."/>
            <person name="Linde J."/>
        </authorList>
    </citation>
    <scope>NUCLEOTIDE SEQUENCE [LARGE SCALE GENOMIC DNA]</scope>
</reference>
<proteinExistence type="predicted"/>
<gene>
    <name evidence="5" type="ORF">VHEMI08117</name>
</gene>
<dbReference type="HOGENOM" id="CLU_013296_2_0_1"/>
<dbReference type="STRING" id="1531966.A0A0A1TML9"/>
<dbReference type="GO" id="GO:0003677">
    <property type="term" value="F:DNA binding"/>
    <property type="evidence" value="ECO:0007669"/>
    <property type="project" value="InterPro"/>
</dbReference>
<dbReference type="GO" id="GO:0005634">
    <property type="term" value="C:nucleus"/>
    <property type="evidence" value="ECO:0007669"/>
    <property type="project" value="UniProtKB-SubCell"/>
</dbReference>
<evidence type="ECO:0000256" key="1">
    <source>
        <dbReference type="ARBA" id="ARBA00004123"/>
    </source>
</evidence>
<evidence type="ECO:0000256" key="3">
    <source>
        <dbReference type="SAM" id="MobiDB-lite"/>
    </source>
</evidence>
<evidence type="ECO:0000313" key="6">
    <source>
        <dbReference type="Proteomes" id="UP000039046"/>
    </source>
</evidence>
<keyword evidence="6" id="KW-1185">Reference proteome</keyword>
<dbReference type="PANTHER" id="PTHR31001:SF40">
    <property type="entry name" value="ZN(II)2CYS6 TRANSCRIPTION FACTOR (EUROFUNG)"/>
    <property type="match status" value="1"/>
</dbReference>
<dbReference type="GO" id="GO:0008270">
    <property type="term" value="F:zinc ion binding"/>
    <property type="evidence" value="ECO:0007669"/>
    <property type="project" value="InterPro"/>
</dbReference>
<dbReference type="Proteomes" id="UP000039046">
    <property type="component" value="Unassembled WGS sequence"/>
</dbReference>
<feature type="compositionally biased region" description="Polar residues" evidence="3">
    <location>
        <begin position="7"/>
        <end position="23"/>
    </location>
</feature>
<organism evidence="5 6">
    <name type="scientific">[Torrubiella] hemipterigena</name>
    <dbReference type="NCBI Taxonomy" id="1531966"/>
    <lineage>
        <taxon>Eukaryota</taxon>
        <taxon>Fungi</taxon>
        <taxon>Dikarya</taxon>
        <taxon>Ascomycota</taxon>
        <taxon>Pezizomycotina</taxon>
        <taxon>Sordariomycetes</taxon>
        <taxon>Hypocreomycetidae</taxon>
        <taxon>Hypocreales</taxon>
        <taxon>Clavicipitaceae</taxon>
        <taxon>Clavicipitaceae incertae sedis</taxon>
        <taxon>'Torrubiella' clade</taxon>
    </lineage>
</organism>
<dbReference type="InterPro" id="IPR007219">
    <property type="entry name" value="XnlR_reg_dom"/>
</dbReference>
<dbReference type="PANTHER" id="PTHR31001">
    <property type="entry name" value="UNCHARACTERIZED TRANSCRIPTIONAL REGULATORY PROTEIN"/>
    <property type="match status" value="1"/>
</dbReference>
<keyword evidence="2" id="KW-0539">Nucleus</keyword>
<dbReference type="Pfam" id="PF04082">
    <property type="entry name" value="Fungal_trans"/>
    <property type="match status" value="1"/>
</dbReference>
<dbReference type="CDD" id="cd12148">
    <property type="entry name" value="fungal_TF_MHR"/>
    <property type="match status" value="1"/>
</dbReference>
<dbReference type="InterPro" id="IPR050613">
    <property type="entry name" value="Sec_Metabolite_Reg"/>
</dbReference>
<protein>
    <recommendedName>
        <fullName evidence="4">Xylanolytic transcriptional activator regulatory domain-containing protein</fullName>
    </recommendedName>
</protein>
<evidence type="ECO:0000313" key="5">
    <source>
        <dbReference type="EMBL" id="CEJ92465.1"/>
    </source>
</evidence>